<keyword evidence="5" id="KW-1185">Reference proteome</keyword>
<dbReference type="EMBL" id="BQKB01000001">
    <property type="protein sequence ID" value="GJM51705.1"/>
    <property type="molecule type" value="Genomic_DNA"/>
</dbReference>
<evidence type="ECO:0000313" key="3">
    <source>
        <dbReference type="EMBL" id="GJM51705.1"/>
    </source>
</evidence>
<protein>
    <submittedName>
        <fullName evidence="2">Uncharacterized protein</fullName>
    </submittedName>
</protein>
<evidence type="ECO:0000313" key="5">
    <source>
        <dbReference type="Proteomes" id="UP001208692"/>
    </source>
</evidence>
<evidence type="ECO:0000313" key="4">
    <source>
        <dbReference type="Proteomes" id="UP001207736"/>
    </source>
</evidence>
<sequence length="210" mass="24907">MIELNENDSLDQFTKNLVMRQLPKIGVNLSANFDIDEVEINDTELIHQGVFLNNSILNSSKYLSIVENQYIENKRFSPEDLKKYIFIFISPIDDSIKQKAAYVIREDIYLFSAMIFSFSIEAVFHEIAHELGLKHTFVDDDKTLSINNENLANLKEHNNKLIRKVEDWEKIYLKNESFNYENKKINKKEFRHIIDEKKEEIKKKLYVRLV</sequence>
<evidence type="ECO:0000313" key="2">
    <source>
        <dbReference type="EMBL" id="GJM49934.1"/>
    </source>
</evidence>
<dbReference type="EMBL" id="BQKA01000016">
    <property type="protein sequence ID" value="GJM49934.1"/>
    <property type="molecule type" value="Genomic_DNA"/>
</dbReference>
<organism evidence="2 4">
    <name type="scientific">Capnocytophaga catalasegens</name>
    <dbReference type="NCBI Taxonomy" id="1004260"/>
    <lineage>
        <taxon>Bacteria</taxon>
        <taxon>Pseudomonadati</taxon>
        <taxon>Bacteroidota</taxon>
        <taxon>Flavobacteriia</taxon>
        <taxon>Flavobacteriales</taxon>
        <taxon>Flavobacteriaceae</taxon>
        <taxon>Capnocytophaga</taxon>
    </lineage>
</organism>
<evidence type="ECO:0000256" key="1">
    <source>
        <dbReference type="SAM" id="Coils"/>
    </source>
</evidence>
<name>A0AAV5ARI1_9FLAO</name>
<dbReference type="Proteomes" id="UP001207736">
    <property type="component" value="Unassembled WGS sequence"/>
</dbReference>
<dbReference type="AlphaFoldDB" id="A0AAV5ARI1"/>
<dbReference type="SUPFAM" id="SSF55486">
    <property type="entry name" value="Metalloproteases ('zincins'), catalytic domain"/>
    <property type="match status" value="1"/>
</dbReference>
<proteinExistence type="predicted"/>
<comment type="caution">
    <text evidence="2">The sequence shown here is derived from an EMBL/GenBank/DDBJ whole genome shotgun (WGS) entry which is preliminary data.</text>
</comment>
<feature type="coiled-coil region" evidence="1">
    <location>
        <begin position="151"/>
        <end position="200"/>
    </location>
</feature>
<gene>
    <name evidence="2" type="ORF">RCZ15_09090</name>
    <name evidence="3" type="ORF">RCZ16_00230</name>
</gene>
<accession>A0AAV5ARI1</accession>
<keyword evidence="1" id="KW-0175">Coiled coil</keyword>
<dbReference type="Proteomes" id="UP001208692">
    <property type="component" value="Unassembled WGS sequence"/>
</dbReference>
<dbReference type="RefSeq" id="WP_264845089.1">
    <property type="nucleotide sequence ID" value="NZ_BPMA01000003.1"/>
</dbReference>
<reference evidence="2 5" key="1">
    <citation type="submission" date="2021-11" db="EMBL/GenBank/DDBJ databases">
        <title>Draft genome sequence of Capnocytophaga sp. strain KC07075 isolated from cat oral cavity.</title>
        <authorList>
            <person name="Suzuki M."/>
            <person name="Imaoka K."/>
            <person name="Kimura M."/>
            <person name="Morikawa S."/>
            <person name="Maeda K."/>
        </authorList>
    </citation>
    <scope>NUCLEOTIDE SEQUENCE</scope>
    <source>
        <strain evidence="2">KC07075</strain>
        <strain evidence="3 5">KC07079</strain>
    </source>
</reference>